<accession>A0A2S6FYN3</accession>
<evidence type="ECO:0008006" key="3">
    <source>
        <dbReference type="Google" id="ProtNLM"/>
    </source>
</evidence>
<dbReference type="Proteomes" id="UP000239863">
    <property type="component" value="Unassembled WGS sequence"/>
</dbReference>
<protein>
    <recommendedName>
        <fullName evidence="3">GrdX protein</fullName>
    </recommendedName>
</protein>
<dbReference type="AlphaFoldDB" id="A0A2S6FYN3"/>
<sequence length="127" mass="14606">MDYQIITNNPVVKNEFENVYFVDGDFQEVMVKVRDMVHQGYDLISHPLGASIRIAFSPFRSIIIGQRNNKINPIHVGIIENSIISLKNLTEGRVADRKNDDDYSLVDRELLISTLESFEKEYISKCV</sequence>
<dbReference type="OrthoDB" id="92592at2"/>
<comment type="caution">
    <text evidence="1">The sequence shown here is derived from an EMBL/GenBank/DDBJ whole genome shotgun (WGS) entry which is preliminary data.</text>
</comment>
<reference evidence="1 2" key="1">
    <citation type="submission" date="2018-02" db="EMBL/GenBank/DDBJ databases">
        <title>Genomic Encyclopedia of Archaeal and Bacterial Type Strains, Phase II (KMG-II): from individual species to whole genera.</title>
        <authorList>
            <person name="Goeker M."/>
        </authorList>
    </citation>
    <scope>NUCLEOTIDE SEQUENCE [LARGE SCALE GENOMIC DNA]</scope>
    <source>
        <strain evidence="1 2">DSM 15099</strain>
    </source>
</reference>
<proteinExistence type="predicted"/>
<organism evidence="1 2">
    <name type="scientific">Clostridium algidicarnis DSM 15099</name>
    <dbReference type="NCBI Taxonomy" id="1121295"/>
    <lineage>
        <taxon>Bacteria</taxon>
        <taxon>Bacillati</taxon>
        <taxon>Bacillota</taxon>
        <taxon>Clostridia</taxon>
        <taxon>Eubacteriales</taxon>
        <taxon>Clostridiaceae</taxon>
        <taxon>Clostridium</taxon>
    </lineage>
</organism>
<dbReference type="STRING" id="37659.GCA_000703125_01597"/>
<dbReference type="RefSeq" id="WP_104409667.1">
    <property type="nucleotide sequence ID" value="NZ_PTIS01000005.1"/>
</dbReference>
<dbReference type="InterPro" id="IPR047735">
    <property type="entry name" value="GrdX-like"/>
</dbReference>
<evidence type="ECO:0000313" key="1">
    <source>
        <dbReference type="EMBL" id="PPK48726.1"/>
    </source>
</evidence>
<dbReference type="EMBL" id="PTIS01000005">
    <property type="protein sequence ID" value="PPK48726.1"/>
    <property type="molecule type" value="Genomic_DNA"/>
</dbReference>
<dbReference type="NCBIfam" id="NF038093">
    <property type="entry name" value="GrdX"/>
    <property type="match status" value="1"/>
</dbReference>
<evidence type="ECO:0000313" key="2">
    <source>
        <dbReference type="Proteomes" id="UP000239863"/>
    </source>
</evidence>
<gene>
    <name evidence="1" type="ORF">BD821_105106</name>
</gene>
<name>A0A2S6FYN3_9CLOT</name>